<feature type="region of interest" description="Disordered" evidence="1">
    <location>
        <begin position="63"/>
        <end position="108"/>
    </location>
</feature>
<feature type="region of interest" description="Disordered" evidence="1">
    <location>
        <begin position="1"/>
        <end position="34"/>
    </location>
</feature>
<protein>
    <recommendedName>
        <fullName evidence="4">SPRY domain-containing protein</fullName>
    </recommendedName>
</protein>
<dbReference type="InterPro" id="IPR035766">
    <property type="entry name" value="SPRYD7"/>
</dbReference>
<dbReference type="AlphaFoldDB" id="A0ABD3RDS2"/>
<dbReference type="EMBL" id="JALLPB020000323">
    <property type="protein sequence ID" value="KAL3810502.1"/>
    <property type="molecule type" value="Genomic_DNA"/>
</dbReference>
<evidence type="ECO:0000313" key="3">
    <source>
        <dbReference type="Proteomes" id="UP001530377"/>
    </source>
</evidence>
<feature type="compositionally biased region" description="Basic and acidic residues" evidence="1">
    <location>
        <begin position="209"/>
        <end position="226"/>
    </location>
</feature>
<comment type="caution">
    <text evidence="2">The sequence shown here is derived from an EMBL/GenBank/DDBJ whole genome shotgun (WGS) entry which is preliminary data.</text>
</comment>
<sequence>MGGVASSNKSNVPPPTHGISRAMSSPTIRIRGGGREVSGYGLALGMVPVEQDAAYWEWHVAMPPGTKRRSSHDDAREMEEDVVDDDDDDDDDGESFHDVGVDDDDDDPYALKFGVATRKDRAFYVNLENGDDGGDRESDDRVVDDGTALMRPISDLRHGDVIGVAVQQSDLPMIQILHNGEPLSRCTISRFRGTVYPAVYIPPGGGYGGRDEGGGRGDCTPGRDSRTSMTTMTVVVVMAAGRRRAVPPFRYTRNSTRRISGR</sequence>
<evidence type="ECO:0000256" key="1">
    <source>
        <dbReference type="SAM" id="MobiDB-lite"/>
    </source>
</evidence>
<accession>A0ABD3RDS2</accession>
<evidence type="ECO:0008006" key="4">
    <source>
        <dbReference type="Google" id="ProtNLM"/>
    </source>
</evidence>
<gene>
    <name evidence="2" type="ORF">ACHAXA_005644</name>
</gene>
<feature type="region of interest" description="Disordered" evidence="1">
    <location>
        <begin position="207"/>
        <end position="226"/>
    </location>
</feature>
<keyword evidence="3" id="KW-1185">Reference proteome</keyword>
<reference evidence="2 3" key="1">
    <citation type="submission" date="2024-10" db="EMBL/GenBank/DDBJ databases">
        <title>Updated reference genomes for cyclostephanoid diatoms.</title>
        <authorList>
            <person name="Roberts W.R."/>
            <person name="Alverson A.J."/>
        </authorList>
    </citation>
    <scope>NUCLEOTIDE SEQUENCE [LARGE SCALE GENOMIC DNA]</scope>
    <source>
        <strain evidence="2 3">AJA228-03</strain>
    </source>
</reference>
<name>A0ABD3RDS2_9STRA</name>
<dbReference type="PANTHER" id="PTHR20951:SF2">
    <property type="entry name" value="SPRY DOMAIN-CONTAINING PROTEIN 7"/>
    <property type="match status" value="1"/>
</dbReference>
<proteinExistence type="predicted"/>
<dbReference type="PANTHER" id="PTHR20951">
    <property type="entry name" value="C13ORF1 PROTEIN-RELATED"/>
    <property type="match status" value="1"/>
</dbReference>
<dbReference type="Proteomes" id="UP001530377">
    <property type="component" value="Unassembled WGS sequence"/>
</dbReference>
<feature type="compositionally biased region" description="Acidic residues" evidence="1">
    <location>
        <begin position="76"/>
        <end position="93"/>
    </location>
</feature>
<evidence type="ECO:0000313" key="2">
    <source>
        <dbReference type="EMBL" id="KAL3810502.1"/>
    </source>
</evidence>
<organism evidence="2 3">
    <name type="scientific">Cyclostephanos tholiformis</name>
    <dbReference type="NCBI Taxonomy" id="382380"/>
    <lineage>
        <taxon>Eukaryota</taxon>
        <taxon>Sar</taxon>
        <taxon>Stramenopiles</taxon>
        <taxon>Ochrophyta</taxon>
        <taxon>Bacillariophyta</taxon>
        <taxon>Coscinodiscophyceae</taxon>
        <taxon>Thalassiosirophycidae</taxon>
        <taxon>Stephanodiscales</taxon>
        <taxon>Stephanodiscaceae</taxon>
        <taxon>Cyclostephanos</taxon>
    </lineage>
</organism>
<feature type="compositionally biased region" description="Polar residues" evidence="1">
    <location>
        <begin position="1"/>
        <end position="11"/>
    </location>
</feature>